<gene>
    <name evidence="2" type="ORF">Mic7113_4494</name>
</gene>
<accession>K9WKY8</accession>
<keyword evidence="1" id="KW-0812">Transmembrane</keyword>
<evidence type="ECO:0000313" key="3">
    <source>
        <dbReference type="Proteomes" id="UP000010471"/>
    </source>
</evidence>
<name>K9WKY8_9CYAN</name>
<dbReference type="PATRIC" id="fig|1173027.3.peg.4972"/>
<keyword evidence="1" id="KW-1133">Transmembrane helix</keyword>
<dbReference type="Pfam" id="PF10726">
    <property type="entry name" value="DUF2518"/>
    <property type="match status" value="1"/>
</dbReference>
<proteinExistence type="predicted"/>
<evidence type="ECO:0000313" key="2">
    <source>
        <dbReference type="EMBL" id="AFZ20182.1"/>
    </source>
</evidence>
<dbReference type="OrthoDB" id="422772at2"/>
<dbReference type="RefSeq" id="WP_015184318.1">
    <property type="nucleotide sequence ID" value="NC_019738.1"/>
</dbReference>
<feature type="transmembrane region" description="Helical" evidence="1">
    <location>
        <begin position="12"/>
        <end position="31"/>
    </location>
</feature>
<dbReference type="STRING" id="1173027.Mic7113_4494"/>
<protein>
    <submittedName>
        <fullName evidence="2">Protein of function (DUF2518)</fullName>
    </submittedName>
</protein>
<dbReference type="eggNOG" id="ENOG502ZT4I">
    <property type="taxonomic scope" value="Bacteria"/>
</dbReference>
<evidence type="ECO:0000256" key="1">
    <source>
        <dbReference type="SAM" id="Phobius"/>
    </source>
</evidence>
<feature type="transmembrane region" description="Helical" evidence="1">
    <location>
        <begin position="38"/>
        <end position="61"/>
    </location>
</feature>
<sequence>MVNNADFNIFTQWSAILTVVCGALATLAFIFKWGIRFRLVGITGFMGVLTGSLFALALVPFTRTAIPGAVHFTRVYDNGGNQTVITVPSQITETELEATLRQAASDLFSYGRLGGGADNQLTVRARTIIHPKPGVSKPLFLGQVKRSLATRDDEQMAIDIYPESFAQLPKPSA</sequence>
<keyword evidence="3" id="KW-1185">Reference proteome</keyword>
<organism evidence="2 3">
    <name type="scientific">Allocoleopsis franciscana PCC 7113</name>
    <dbReference type="NCBI Taxonomy" id="1173027"/>
    <lineage>
        <taxon>Bacteria</taxon>
        <taxon>Bacillati</taxon>
        <taxon>Cyanobacteriota</taxon>
        <taxon>Cyanophyceae</taxon>
        <taxon>Coleofasciculales</taxon>
        <taxon>Coleofasciculaceae</taxon>
        <taxon>Allocoleopsis</taxon>
        <taxon>Allocoleopsis franciscana</taxon>
    </lineage>
</organism>
<dbReference type="AlphaFoldDB" id="K9WKY8"/>
<dbReference type="HOGENOM" id="CLU_116764_0_0_3"/>
<keyword evidence="1" id="KW-0472">Membrane</keyword>
<reference evidence="2 3" key="1">
    <citation type="submission" date="2012-06" db="EMBL/GenBank/DDBJ databases">
        <title>Finished chromosome of genome of Microcoleus sp. PCC 7113.</title>
        <authorList>
            <consortium name="US DOE Joint Genome Institute"/>
            <person name="Gugger M."/>
            <person name="Coursin T."/>
            <person name="Rippka R."/>
            <person name="Tandeau De Marsac N."/>
            <person name="Huntemann M."/>
            <person name="Wei C.-L."/>
            <person name="Han J."/>
            <person name="Detter J.C."/>
            <person name="Han C."/>
            <person name="Tapia R."/>
            <person name="Chen A."/>
            <person name="Kyrpides N."/>
            <person name="Mavromatis K."/>
            <person name="Markowitz V."/>
            <person name="Szeto E."/>
            <person name="Ivanova N."/>
            <person name="Pagani I."/>
            <person name="Pati A."/>
            <person name="Goodwin L."/>
            <person name="Nordberg H.P."/>
            <person name="Cantor M.N."/>
            <person name="Hua S.X."/>
            <person name="Woyke T."/>
            <person name="Kerfeld C.A."/>
        </authorList>
    </citation>
    <scope>NUCLEOTIDE SEQUENCE [LARGE SCALE GENOMIC DNA]</scope>
    <source>
        <strain evidence="2 3">PCC 7113</strain>
    </source>
</reference>
<dbReference type="EMBL" id="CP003630">
    <property type="protein sequence ID" value="AFZ20182.1"/>
    <property type="molecule type" value="Genomic_DNA"/>
</dbReference>
<dbReference type="KEGG" id="mic:Mic7113_4494"/>
<dbReference type="InterPro" id="IPR019664">
    <property type="entry name" value="Uncharacterised_Ycf51"/>
</dbReference>
<dbReference type="Proteomes" id="UP000010471">
    <property type="component" value="Chromosome"/>
</dbReference>